<dbReference type="InterPro" id="IPR013785">
    <property type="entry name" value="Aldolase_TIM"/>
</dbReference>
<evidence type="ECO:0000256" key="1">
    <source>
        <dbReference type="ARBA" id="ARBA00004861"/>
    </source>
</evidence>
<evidence type="ECO:0000256" key="2">
    <source>
        <dbReference type="ARBA" id="ARBA00008847"/>
    </source>
</evidence>
<feature type="active site" description="Proton donor" evidence="7">
    <location>
        <position position="93"/>
    </location>
</feature>
<dbReference type="SMART" id="SM00934">
    <property type="entry name" value="OMPdecase"/>
    <property type="match status" value="1"/>
</dbReference>
<comment type="catalytic activity">
    <reaction evidence="6 7">
        <text>orotidine 5'-phosphate + H(+) = UMP + CO2</text>
        <dbReference type="Rhea" id="RHEA:11596"/>
        <dbReference type="ChEBI" id="CHEBI:15378"/>
        <dbReference type="ChEBI" id="CHEBI:16526"/>
        <dbReference type="ChEBI" id="CHEBI:57538"/>
        <dbReference type="ChEBI" id="CHEBI:57865"/>
        <dbReference type="EC" id="4.1.1.23"/>
    </reaction>
</comment>
<dbReference type="InterPro" id="IPR011060">
    <property type="entry name" value="RibuloseP-bd_barrel"/>
</dbReference>
<comment type="similarity">
    <text evidence="2 7">Belongs to the OMP decarboxylase family. Type 2 subfamily.</text>
</comment>
<keyword evidence="11" id="KW-1185">Reference proteome</keyword>
<accession>A0A9X1TCG5</accession>
<dbReference type="Pfam" id="PF00215">
    <property type="entry name" value="OMPdecase"/>
    <property type="match status" value="1"/>
</dbReference>
<dbReference type="EC" id="4.1.1.23" evidence="7"/>
<evidence type="ECO:0000313" key="11">
    <source>
        <dbReference type="Proteomes" id="UP001139700"/>
    </source>
</evidence>
<protein>
    <recommendedName>
        <fullName evidence="7">Orotidine 5'-phosphate decarboxylase</fullName>
        <ecNumber evidence="7">4.1.1.23</ecNumber>
    </recommendedName>
    <alternativeName>
        <fullName evidence="7">OMP decarboxylase</fullName>
        <shortName evidence="7">OMPDCase</shortName>
        <shortName evidence="7">OMPdecase</shortName>
    </alternativeName>
</protein>
<gene>
    <name evidence="7 9" type="primary">pyrF</name>
    <name evidence="9" type="ORF">LXM24_23705</name>
    <name evidence="10" type="ORF">LXM24_24095</name>
</gene>
<evidence type="ECO:0000256" key="6">
    <source>
        <dbReference type="ARBA" id="ARBA00049157"/>
    </source>
</evidence>
<dbReference type="PANTHER" id="PTHR43375:SF1">
    <property type="entry name" value="OROTIDINE 5'-PHOSPHATE DECARBOXYLASE"/>
    <property type="match status" value="1"/>
</dbReference>
<dbReference type="PANTHER" id="PTHR43375">
    <property type="entry name" value="OROTIDINE 5'-PHOSPHATE DECARBOXYLASE"/>
    <property type="match status" value="1"/>
</dbReference>
<evidence type="ECO:0000259" key="8">
    <source>
        <dbReference type="SMART" id="SM00934"/>
    </source>
</evidence>
<dbReference type="CDD" id="cd04725">
    <property type="entry name" value="OMP_decarboxylase_like"/>
    <property type="match status" value="1"/>
</dbReference>
<dbReference type="EMBL" id="JAJTTA010000005">
    <property type="protein sequence ID" value="MCF0043129.1"/>
    <property type="molecule type" value="Genomic_DNA"/>
</dbReference>
<dbReference type="HAMAP" id="MF_01215">
    <property type="entry name" value="OMPdecase_type2"/>
    <property type="match status" value="1"/>
</dbReference>
<dbReference type="GO" id="GO:0006207">
    <property type="term" value="P:'de novo' pyrimidine nucleobase biosynthetic process"/>
    <property type="evidence" value="ECO:0007669"/>
    <property type="project" value="InterPro"/>
</dbReference>
<dbReference type="Gene3D" id="3.20.20.70">
    <property type="entry name" value="Aldolase class I"/>
    <property type="match status" value="1"/>
</dbReference>
<dbReference type="RefSeq" id="WP_234615964.1">
    <property type="nucleotide sequence ID" value="NZ_CP098806.1"/>
</dbReference>
<feature type="domain" description="Orotidine 5'-phosphate decarboxylase" evidence="8">
    <location>
        <begin position="16"/>
        <end position="255"/>
    </location>
</feature>
<reference evidence="9" key="1">
    <citation type="submission" date="2021-12" db="EMBL/GenBank/DDBJ databases">
        <title>Novel species in genus Dyadobacter.</title>
        <authorList>
            <person name="Ma C."/>
        </authorList>
    </citation>
    <scope>NUCLEOTIDE SEQUENCE</scope>
    <source>
        <strain evidence="9">CY399</strain>
    </source>
</reference>
<keyword evidence="3 7" id="KW-0210">Decarboxylase</keyword>
<dbReference type="EMBL" id="JAJTTA010000006">
    <property type="protein sequence ID" value="MCF0043207.1"/>
    <property type="molecule type" value="Genomic_DNA"/>
</dbReference>
<evidence type="ECO:0000256" key="5">
    <source>
        <dbReference type="ARBA" id="ARBA00023239"/>
    </source>
</evidence>
<comment type="caution">
    <text evidence="9">The sequence shown here is derived from an EMBL/GenBank/DDBJ whole genome shotgun (WGS) entry which is preliminary data.</text>
</comment>
<dbReference type="NCBIfam" id="TIGR02127">
    <property type="entry name" value="pyrF_sub2"/>
    <property type="match status" value="1"/>
</dbReference>
<proteinExistence type="inferred from homology"/>
<evidence type="ECO:0000256" key="4">
    <source>
        <dbReference type="ARBA" id="ARBA00022975"/>
    </source>
</evidence>
<comment type="pathway">
    <text evidence="1 7">Pyrimidine metabolism; UMP biosynthesis via de novo pathway; UMP from orotate: step 2/2.</text>
</comment>
<sequence length="275" mass="30549">MTYEALFEQISQKKSYLCIGLDTDIRKIPAHLNKAADPVFEFNKQIIDATADFCVSYKPNIAFYEASGVRGWESLQKTIEYIPKSHFTIADAKRGDIGNTSGLYARTFFDPSASGLDFDAVTVAPYMGSDSVTPFLEFENKWVILLALTSNPGSGDFQRLEVDGKPLYEHVLKTSQIWAGPDRMMYVVGATQAAEFEKIRTIIPDHFLLVPGVGAQGGNLEELSRFGMNKHCGLLVNASRSIIYAGNGVDFAQKAKQEAQLLQQEMAVYLDKYCQ</sequence>
<dbReference type="GO" id="GO:0004590">
    <property type="term" value="F:orotidine-5'-phosphate decarboxylase activity"/>
    <property type="evidence" value="ECO:0007669"/>
    <property type="project" value="UniProtKB-UniRule"/>
</dbReference>
<organism evidence="9 11">
    <name type="scientific">Dyadobacter fanqingshengii</name>
    <dbReference type="NCBI Taxonomy" id="2906443"/>
    <lineage>
        <taxon>Bacteria</taxon>
        <taxon>Pseudomonadati</taxon>
        <taxon>Bacteroidota</taxon>
        <taxon>Cytophagia</taxon>
        <taxon>Cytophagales</taxon>
        <taxon>Spirosomataceae</taxon>
        <taxon>Dyadobacter</taxon>
    </lineage>
</organism>
<keyword evidence="5 7" id="KW-0456">Lyase</keyword>
<dbReference type="GO" id="GO:0044205">
    <property type="term" value="P:'de novo' UMP biosynthetic process"/>
    <property type="evidence" value="ECO:0007669"/>
    <property type="project" value="UniProtKB-UniRule"/>
</dbReference>
<dbReference type="FunFam" id="3.20.20.70:FF:000157">
    <property type="entry name" value="Orotidine 5'-phosphate decarboxylase"/>
    <property type="match status" value="1"/>
</dbReference>
<evidence type="ECO:0000313" key="9">
    <source>
        <dbReference type="EMBL" id="MCF0043129.1"/>
    </source>
</evidence>
<keyword evidence="4 7" id="KW-0665">Pyrimidine biosynthesis</keyword>
<dbReference type="InterPro" id="IPR011995">
    <property type="entry name" value="OMPdecase_type-2"/>
</dbReference>
<name>A0A9X1TCG5_9BACT</name>
<dbReference type="SUPFAM" id="SSF51366">
    <property type="entry name" value="Ribulose-phoshate binding barrel"/>
    <property type="match status" value="1"/>
</dbReference>
<dbReference type="AlphaFoldDB" id="A0A9X1TCG5"/>
<dbReference type="InterPro" id="IPR001754">
    <property type="entry name" value="OMPdeCOase_dom"/>
</dbReference>
<evidence type="ECO:0000256" key="7">
    <source>
        <dbReference type="HAMAP-Rule" id="MF_01215"/>
    </source>
</evidence>
<evidence type="ECO:0000313" key="10">
    <source>
        <dbReference type="EMBL" id="MCF0043207.1"/>
    </source>
</evidence>
<evidence type="ECO:0000256" key="3">
    <source>
        <dbReference type="ARBA" id="ARBA00022793"/>
    </source>
</evidence>
<dbReference type="Proteomes" id="UP001139700">
    <property type="component" value="Unassembled WGS sequence"/>
</dbReference>